<dbReference type="Proteomes" id="UP000286931">
    <property type="component" value="Unassembled WGS sequence"/>
</dbReference>
<dbReference type="PROSITE" id="PS51186">
    <property type="entry name" value="GNAT"/>
    <property type="match status" value="1"/>
</dbReference>
<keyword evidence="2" id="KW-0012">Acyltransferase</keyword>
<keyword evidence="1 4" id="KW-0808">Transferase</keyword>
<feature type="domain" description="N-acetyltransferase" evidence="3">
    <location>
        <begin position="16"/>
        <end position="169"/>
    </location>
</feature>
<keyword evidence="5" id="KW-1185">Reference proteome</keyword>
<dbReference type="Gene3D" id="3.40.630.30">
    <property type="match status" value="1"/>
</dbReference>
<evidence type="ECO:0000259" key="3">
    <source>
        <dbReference type="PROSITE" id="PS51186"/>
    </source>
</evidence>
<evidence type="ECO:0000256" key="2">
    <source>
        <dbReference type="ARBA" id="ARBA00023315"/>
    </source>
</evidence>
<sequence>MIRSAAPADGFAIGRLKVRAWRAAYAGFMSRAYLDTLDAVEEAEDWAEYLADLPGEHRLWVAEEAGVVVGFCRTGPVDEGRDADLGHAAAEILGLYIEPDRIGTGLGGRLFRHAVADLEGRGRRPLCVYAYEPNISAIAFYERAGFARDGTTRLDEEDGTAVVEARLVKRT</sequence>
<reference evidence="4 5" key="1">
    <citation type="submission" date="2018-12" db="EMBL/GenBank/DDBJ databases">
        <title>Draft genome sequence of Embleya hyalina NBRC 13850T.</title>
        <authorList>
            <person name="Komaki H."/>
            <person name="Hosoyama A."/>
            <person name="Kimura A."/>
            <person name="Ichikawa N."/>
            <person name="Tamura T."/>
        </authorList>
    </citation>
    <scope>NUCLEOTIDE SEQUENCE [LARGE SCALE GENOMIC DNA]</scope>
    <source>
        <strain evidence="4 5">NBRC 13850</strain>
    </source>
</reference>
<dbReference type="PANTHER" id="PTHR43877">
    <property type="entry name" value="AMINOALKYLPHOSPHONATE N-ACETYLTRANSFERASE-RELATED-RELATED"/>
    <property type="match status" value="1"/>
</dbReference>
<protein>
    <submittedName>
        <fullName evidence="4">N-acetyltransferase</fullName>
    </submittedName>
</protein>
<dbReference type="OrthoDB" id="164032at2"/>
<dbReference type="InterPro" id="IPR000182">
    <property type="entry name" value="GNAT_dom"/>
</dbReference>
<name>A0A401YYC0_9ACTN</name>
<gene>
    <name evidence="4" type="ORF">EHYA_07344</name>
</gene>
<dbReference type="PANTHER" id="PTHR43877:SF1">
    <property type="entry name" value="ACETYLTRANSFERASE"/>
    <property type="match status" value="1"/>
</dbReference>
<evidence type="ECO:0000313" key="5">
    <source>
        <dbReference type="Proteomes" id="UP000286931"/>
    </source>
</evidence>
<dbReference type="GO" id="GO:0016747">
    <property type="term" value="F:acyltransferase activity, transferring groups other than amino-acyl groups"/>
    <property type="evidence" value="ECO:0007669"/>
    <property type="project" value="InterPro"/>
</dbReference>
<evidence type="ECO:0000256" key="1">
    <source>
        <dbReference type="ARBA" id="ARBA00022679"/>
    </source>
</evidence>
<dbReference type="InterPro" id="IPR016181">
    <property type="entry name" value="Acyl_CoA_acyltransferase"/>
</dbReference>
<accession>A0A401YYC0</accession>
<dbReference type="CDD" id="cd04301">
    <property type="entry name" value="NAT_SF"/>
    <property type="match status" value="1"/>
</dbReference>
<dbReference type="EMBL" id="BIFH01000034">
    <property type="protein sequence ID" value="GCD99622.1"/>
    <property type="molecule type" value="Genomic_DNA"/>
</dbReference>
<dbReference type="Pfam" id="PF00583">
    <property type="entry name" value="Acetyltransf_1"/>
    <property type="match status" value="1"/>
</dbReference>
<dbReference type="AlphaFoldDB" id="A0A401YYC0"/>
<organism evidence="4 5">
    <name type="scientific">Embleya hyalina</name>
    <dbReference type="NCBI Taxonomy" id="516124"/>
    <lineage>
        <taxon>Bacteria</taxon>
        <taxon>Bacillati</taxon>
        <taxon>Actinomycetota</taxon>
        <taxon>Actinomycetes</taxon>
        <taxon>Kitasatosporales</taxon>
        <taxon>Streptomycetaceae</taxon>
        <taxon>Embleya</taxon>
    </lineage>
</organism>
<evidence type="ECO:0000313" key="4">
    <source>
        <dbReference type="EMBL" id="GCD99622.1"/>
    </source>
</evidence>
<dbReference type="SUPFAM" id="SSF55729">
    <property type="entry name" value="Acyl-CoA N-acyltransferases (Nat)"/>
    <property type="match status" value="1"/>
</dbReference>
<dbReference type="RefSeq" id="WP_126641419.1">
    <property type="nucleotide sequence ID" value="NZ_BIFH01000034.1"/>
</dbReference>
<proteinExistence type="predicted"/>
<comment type="caution">
    <text evidence="4">The sequence shown here is derived from an EMBL/GenBank/DDBJ whole genome shotgun (WGS) entry which is preliminary data.</text>
</comment>
<dbReference type="InterPro" id="IPR050832">
    <property type="entry name" value="Bact_Acetyltransf"/>
</dbReference>